<evidence type="ECO:0000256" key="2">
    <source>
        <dbReference type="ARBA" id="ARBA00006996"/>
    </source>
</evidence>
<dbReference type="Pfam" id="PF17047">
    <property type="entry name" value="SMP_LBD"/>
    <property type="match status" value="1"/>
</dbReference>
<dbReference type="InterPro" id="IPR035892">
    <property type="entry name" value="C2_domain_sf"/>
</dbReference>
<keyword evidence="10" id="KW-0446">Lipid-binding</keyword>
<dbReference type="EMBL" id="LR877169">
    <property type="protein sequence ID" value="CAD2222234.1"/>
    <property type="molecule type" value="Genomic_DNA"/>
</dbReference>
<dbReference type="GO" id="GO:0006869">
    <property type="term" value="P:lipid transport"/>
    <property type="evidence" value="ECO:0007669"/>
    <property type="project" value="UniProtKB-KW"/>
</dbReference>
<dbReference type="InterPro" id="IPR000008">
    <property type="entry name" value="C2_dom"/>
</dbReference>
<dbReference type="PANTHER" id="PTHR10774">
    <property type="entry name" value="EXTENDED SYNAPTOTAGMIN-RELATED"/>
    <property type="match status" value="1"/>
</dbReference>
<keyword evidence="17" id="KW-1185">Reference proteome</keyword>
<keyword evidence="7" id="KW-0106">Calcium</keyword>
<dbReference type="InterPro" id="IPR039010">
    <property type="entry name" value="Synaptotagmin_SMP"/>
</dbReference>
<dbReference type="PROSITE" id="PS50004">
    <property type="entry name" value="C2"/>
    <property type="match status" value="1"/>
</dbReference>
<evidence type="ECO:0000256" key="8">
    <source>
        <dbReference type="ARBA" id="ARBA00022989"/>
    </source>
</evidence>
<protein>
    <submittedName>
        <fullName evidence="16">Synaptotagmin-like mitochondrial-lipid-binding domain/C2 domain containing protein, putative</fullName>
    </submittedName>
</protein>
<dbReference type="PROSITE" id="PS51847">
    <property type="entry name" value="SMP"/>
    <property type="match status" value="1"/>
</dbReference>
<keyword evidence="4 13" id="KW-0812">Transmembrane</keyword>
<proteinExistence type="inferred from homology"/>
<dbReference type="SMART" id="SM00239">
    <property type="entry name" value="C2"/>
    <property type="match status" value="1"/>
</dbReference>
<dbReference type="Pfam" id="PF00168">
    <property type="entry name" value="C2"/>
    <property type="match status" value="1"/>
</dbReference>
<comment type="similarity">
    <text evidence="2">Belongs to the synaptotagmin family.</text>
</comment>
<keyword evidence="5" id="KW-0479">Metal-binding</keyword>
<evidence type="ECO:0000256" key="3">
    <source>
        <dbReference type="ARBA" id="ARBA00022448"/>
    </source>
</evidence>
<feature type="domain" description="C2" evidence="14">
    <location>
        <begin position="486"/>
        <end position="604"/>
    </location>
</feature>
<evidence type="ECO:0000256" key="11">
    <source>
        <dbReference type="ARBA" id="ARBA00023136"/>
    </source>
</evidence>
<evidence type="ECO:0000256" key="12">
    <source>
        <dbReference type="SAM" id="MobiDB-lite"/>
    </source>
</evidence>
<evidence type="ECO:0000313" key="17">
    <source>
        <dbReference type="Proteomes" id="UP000515908"/>
    </source>
</evidence>
<evidence type="ECO:0000256" key="7">
    <source>
        <dbReference type="ARBA" id="ARBA00022837"/>
    </source>
</evidence>
<dbReference type="SUPFAM" id="SSF49562">
    <property type="entry name" value="C2 domain (Calcium/lipid-binding domain, CaLB)"/>
    <property type="match status" value="1"/>
</dbReference>
<feature type="domain" description="SMP-LTD" evidence="15">
    <location>
        <begin position="126"/>
        <end position="307"/>
    </location>
</feature>
<dbReference type="CDD" id="cd00030">
    <property type="entry name" value="C2"/>
    <property type="match status" value="1"/>
</dbReference>
<keyword evidence="9" id="KW-0445">Lipid transport</keyword>
<dbReference type="Proteomes" id="UP000515908">
    <property type="component" value="Chromosome 25"/>
</dbReference>
<dbReference type="GO" id="GO:0016020">
    <property type="term" value="C:membrane"/>
    <property type="evidence" value="ECO:0007669"/>
    <property type="project" value="UniProtKB-SubCell"/>
</dbReference>
<dbReference type="InterPro" id="IPR031468">
    <property type="entry name" value="SMP_LBD"/>
</dbReference>
<feature type="transmembrane region" description="Helical" evidence="13">
    <location>
        <begin position="45"/>
        <end position="61"/>
    </location>
</feature>
<dbReference type="GO" id="GO:0046872">
    <property type="term" value="F:metal ion binding"/>
    <property type="evidence" value="ECO:0007669"/>
    <property type="project" value="UniProtKB-KW"/>
</dbReference>
<dbReference type="VEuPathDB" id="TriTrypDB:ADEAN_000977400"/>
<accession>A0A7G2CTG7</accession>
<reference evidence="16 17" key="1">
    <citation type="submission" date="2020-08" db="EMBL/GenBank/DDBJ databases">
        <authorList>
            <person name="Newling K."/>
            <person name="Davey J."/>
            <person name="Forrester S."/>
        </authorList>
    </citation>
    <scope>NUCLEOTIDE SEQUENCE [LARGE SCALE GENOMIC DNA]</scope>
    <source>
        <strain evidence="17">Crithidia deanei Carvalho (ATCC PRA-265)</strain>
    </source>
</reference>
<evidence type="ECO:0000256" key="4">
    <source>
        <dbReference type="ARBA" id="ARBA00022692"/>
    </source>
</evidence>
<dbReference type="PANTHER" id="PTHR10774:SF190">
    <property type="entry name" value="C2 CALCIUM_LIPID-BINDING ENDONUCLEASE_EXONUCLEASE_PHOSPHATASE-RELATED"/>
    <property type="match status" value="1"/>
</dbReference>
<dbReference type="AlphaFoldDB" id="A0A7G2CTG7"/>
<evidence type="ECO:0000256" key="1">
    <source>
        <dbReference type="ARBA" id="ARBA00004167"/>
    </source>
</evidence>
<evidence type="ECO:0000313" key="16">
    <source>
        <dbReference type="EMBL" id="CAD2222234.1"/>
    </source>
</evidence>
<evidence type="ECO:0000256" key="13">
    <source>
        <dbReference type="SAM" id="Phobius"/>
    </source>
</evidence>
<feature type="region of interest" description="Disordered" evidence="12">
    <location>
        <begin position="451"/>
        <end position="491"/>
    </location>
</feature>
<evidence type="ECO:0000256" key="10">
    <source>
        <dbReference type="ARBA" id="ARBA00023121"/>
    </source>
</evidence>
<name>A0A7G2CTG7_9TRYP</name>
<dbReference type="GO" id="GO:0005783">
    <property type="term" value="C:endoplasmic reticulum"/>
    <property type="evidence" value="ECO:0007669"/>
    <property type="project" value="TreeGrafter"/>
</dbReference>
<evidence type="ECO:0000256" key="9">
    <source>
        <dbReference type="ARBA" id="ARBA00023055"/>
    </source>
</evidence>
<evidence type="ECO:0000259" key="15">
    <source>
        <dbReference type="PROSITE" id="PS51847"/>
    </source>
</evidence>
<dbReference type="CDD" id="cd21677">
    <property type="entry name" value="SMP_SYT"/>
    <property type="match status" value="1"/>
</dbReference>
<gene>
    <name evidence="16" type="ORF">ADEAN_000977400</name>
</gene>
<dbReference type="InterPro" id="IPR045050">
    <property type="entry name" value="Synaptotagmin_plant"/>
</dbReference>
<evidence type="ECO:0000256" key="6">
    <source>
        <dbReference type="ARBA" id="ARBA00022737"/>
    </source>
</evidence>
<dbReference type="Gene3D" id="2.60.40.150">
    <property type="entry name" value="C2 domain"/>
    <property type="match status" value="1"/>
</dbReference>
<feature type="transmembrane region" description="Helical" evidence="13">
    <location>
        <begin position="6"/>
        <end position="24"/>
    </location>
</feature>
<feature type="compositionally biased region" description="Basic and acidic residues" evidence="12">
    <location>
        <begin position="452"/>
        <end position="461"/>
    </location>
</feature>
<evidence type="ECO:0000259" key="14">
    <source>
        <dbReference type="PROSITE" id="PS50004"/>
    </source>
</evidence>
<keyword evidence="8 13" id="KW-1133">Transmembrane helix</keyword>
<sequence>MGDGFINFANIGWLILLGIGYVGVVKWEEVPPNVKGQLQNFLDRMGLLSPVYVLLAFWLIARVMFALGWQLQLELMVVVMTCNYVFKQTTRIKKNFYFNLHKEISESTDAARILGNHLPEWVTFPSANRVQWLNTVLQGMWPSIVQATETSVKGILPPILNAAKPSVVYGFSLRAANIGKNPMVINGVQHHVYGSTETTLDLSLSWNADMDFRLLVKVPGPDVEVKIKDFEMRMTLRVTLGPHIPQWPCFANMVVSLVGQPEIDFDLQAGKVPVDSVPGLGGFLDDFIRHTLTGLMAYPKGIVIPIVQGYKIDIGKAAGALGTLKVSFLRVDNFLGKFSKYKKTPFYVKIELLDSGMKRVRGKPYTGLTASMSDVFSFTLYDTTGTIRIWLYFDVVGSDICVGMRDISTSELINCDEDEEIEVMLFKESDPANRRRASVYIKAEMLKLTSAKQEEAPKQPPEDPAPPHDVSPEFIQSLGDAAPPVPKNRGPVSVRGLRQGVPYSGVIFARVESAEDLRNMERVGTSDPYVFLRINSSIAKSEYIKSNLNPTFNFEAELLVTNSEKDVVQIHIIDKNDIGKDKLMGELTIDVKTILKCRGETMTGTFDLTPQGRVSLNLRFIAHGQ</sequence>
<keyword evidence="3" id="KW-0813">Transport</keyword>
<organism evidence="16 17">
    <name type="scientific">Angomonas deanei</name>
    <dbReference type="NCBI Taxonomy" id="59799"/>
    <lineage>
        <taxon>Eukaryota</taxon>
        <taxon>Discoba</taxon>
        <taxon>Euglenozoa</taxon>
        <taxon>Kinetoplastea</taxon>
        <taxon>Metakinetoplastina</taxon>
        <taxon>Trypanosomatida</taxon>
        <taxon>Trypanosomatidae</taxon>
        <taxon>Strigomonadinae</taxon>
        <taxon>Angomonas</taxon>
    </lineage>
</organism>
<evidence type="ECO:0000256" key="5">
    <source>
        <dbReference type="ARBA" id="ARBA00022723"/>
    </source>
</evidence>
<keyword evidence="6" id="KW-0677">Repeat</keyword>
<dbReference type="GO" id="GO:0008289">
    <property type="term" value="F:lipid binding"/>
    <property type="evidence" value="ECO:0007669"/>
    <property type="project" value="UniProtKB-KW"/>
</dbReference>
<comment type="subcellular location">
    <subcellularLocation>
        <location evidence="1">Membrane</location>
        <topology evidence="1">Single-pass membrane protein</topology>
    </subcellularLocation>
</comment>
<keyword evidence="11 13" id="KW-0472">Membrane</keyword>